<dbReference type="Gene3D" id="2.60.120.10">
    <property type="entry name" value="Jelly Rolls"/>
    <property type="match status" value="2"/>
</dbReference>
<dbReference type="EMBL" id="CP012332">
    <property type="protein sequence ID" value="AKU92604.1"/>
    <property type="molecule type" value="Genomic_DNA"/>
</dbReference>
<feature type="binding site" evidence="2">
    <location>
        <position position="92"/>
    </location>
    <ligand>
        <name>Fe cation</name>
        <dbReference type="ChEBI" id="CHEBI:24875"/>
    </ligand>
</feature>
<dbReference type="PROSITE" id="PS51318">
    <property type="entry name" value="TAT"/>
    <property type="match status" value="1"/>
</dbReference>
<dbReference type="STRING" id="1391653.AKJ08_2991"/>
<dbReference type="PIRSF" id="PIRSF006232">
    <property type="entry name" value="Pirin"/>
    <property type="match status" value="1"/>
</dbReference>
<dbReference type="Pfam" id="PF05726">
    <property type="entry name" value="Pirin_C"/>
    <property type="match status" value="1"/>
</dbReference>
<dbReference type="CDD" id="cd02909">
    <property type="entry name" value="cupin_pirin_N"/>
    <property type="match status" value="1"/>
</dbReference>
<evidence type="ECO:0000256" key="3">
    <source>
        <dbReference type="RuleBase" id="RU003457"/>
    </source>
</evidence>
<proteinExistence type="inferred from homology"/>
<evidence type="ECO:0000313" key="6">
    <source>
        <dbReference type="EMBL" id="AKU92604.1"/>
    </source>
</evidence>
<dbReference type="PROSITE" id="PS51257">
    <property type="entry name" value="PROKAR_LIPOPROTEIN"/>
    <property type="match status" value="1"/>
</dbReference>
<keyword evidence="2" id="KW-0479">Metal-binding</keyword>
<protein>
    <submittedName>
        <fullName evidence="6">Pirin</fullName>
    </submittedName>
</protein>
<feature type="binding site" evidence="2">
    <location>
        <position position="90"/>
    </location>
    <ligand>
        <name>Fe cation</name>
        <dbReference type="ChEBI" id="CHEBI:24875"/>
    </ligand>
</feature>
<feature type="domain" description="Pirin C-terminal" evidence="5">
    <location>
        <begin position="213"/>
        <end position="309"/>
    </location>
</feature>
<dbReference type="PANTHER" id="PTHR13903">
    <property type="entry name" value="PIRIN-RELATED"/>
    <property type="match status" value="1"/>
</dbReference>
<evidence type="ECO:0000313" key="7">
    <source>
        <dbReference type="Proteomes" id="UP000055590"/>
    </source>
</evidence>
<dbReference type="InterPro" id="IPR008778">
    <property type="entry name" value="Pirin_C_dom"/>
</dbReference>
<evidence type="ECO:0000259" key="4">
    <source>
        <dbReference type="Pfam" id="PF02678"/>
    </source>
</evidence>
<dbReference type="RefSeq" id="WP_082343209.1">
    <property type="nucleotide sequence ID" value="NZ_CP012332.1"/>
</dbReference>
<dbReference type="InterPro" id="IPR012093">
    <property type="entry name" value="Pirin"/>
</dbReference>
<gene>
    <name evidence="6" type="ORF">AKJ08_2991</name>
</gene>
<dbReference type="PATRIC" id="fig|1391653.3.peg.3115"/>
<dbReference type="InterPro" id="IPR014710">
    <property type="entry name" value="RmlC-like_jellyroll"/>
</dbReference>
<evidence type="ECO:0000256" key="2">
    <source>
        <dbReference type="PIRSR" id="PIRSR006232-1"/>
    </source>
</evidence>
<dbReference type="SUPFAM" id="SSF51182">
    <property type="entry name" value="RmlC-like cupins"/>
    <property type="match status" value="1"/>
</dbReference>
<dbReference type="AlphaFoldDB" id="A0A0K1PHL2"/>
<evidence type="ECO:0000256" key="1">
    <source>
        <dbReference type="ARBA" id="ARBA00008416"/>
    </source>
</evidence>
<dbReference type="Pfam" id="PF02678">
    <property type="entry name" value="Pirin"/>
    <property type="match status" value="1"/>
</dbReference>
<dbReference type="KEGG" id="vin:AKJ08_2991"/>
<keyword evidence="7" id="KW-1185">Reference proteome</keyword>
<accession>A0A0K1PHL2</accession>
<dbReference type="InterPro" id="IPR003829">
    <property type="entry name" value="Pirin_N_dom"/>
</dbReference>
<organism evidence="6 7">
    <name type="scientific">Vulgatibacter incomptus</name>
    <dbReference type="NCBI Taxonomy" id="1391653"/>
    <lineage>
        <taxon>Bacteria</taxon>
        <taxon>Pseudomonadati</taxon>
        <taxon>Myxococcota</taxon>
        <taxon>Myxococcia</taxon>
        <taxon>Myxococcales</taxon>
        <taxon>Cystobacterineae</taxon>
        <taxon>Vulgatibacteraceae</taxon>
        <taxon>Vulgatibacter</taxon>
    </lineage>
</organism>
<dbReference type="GO" id="GO:0046872">
    <property type="term" value="F:metal ion binding"/>
    <property type="evidence" value="ECO:0007669"/>
    <property type="project" value="UniProtKB-KW"/>
</dbReference>
<reference evidence="6 7" key="1">
    <citation type="submission" date="2015-08" db="EMBL/GenBank/DDBJ databases">
        <authorList>
            <person name="Babu N.S."/>
            <person name="Beckwith C.J."/>
            <person name="Beseler K.G."/>
            <person name="Brison A."/>
            <person name="Carone J.V."/>
            <person name="Caskin T.P."/>
            <person name="Diamond M."/>
            <person name="Durham M.E."/>
            <person name="Foxe J.M."/>
            <person name="Go M."/>
            <person name="Henderson B.A."/>
            <person name="Jones I.B."/>
            <person name="McGettigan J.A."/>
            <person name="Micheletti S.J."/>
            <person name="Nasrallah M.E."/>
            <person name="Ortiz D."/>
            <person name="Piller C.R."/>
            <person name="Privatt S.R."/>
            <person name="Schneider S.L."/>
            <person name="Sharp S."/>
            <person name="Smith T.C."/>
            <person name="Stanton J.D."/>
            <person name="Ullery H.E."/>
            <person name="Wilson R.J."/>
            <person name="Serrano M.G."/>
            <person name="Buck G."/>
            <person name="Lee V."/>
            <person name="Wang Y."/>
            <person name="Carvalho R."/>
            <person name="Voegtly L."/>
            <person name="Shi R."/>
            <person name="Duckworth R."/>
            <person name="Johnson A."/>
            <person name="Loviza R."/>
            <person name="Walstead R."/>
            <person name="Shah Z."/>
            <person name="Kiflezghi M."/>
            <person name="Wade K."/>
            <person name="Ball S.L."/>
            <person name="Bradley K.W."/>
            <person name="Asai D.J."/>
            <person name="Bowman C.A."/>
            <person name="Russell D.A."/>
            <person name="Pope W.H."/>
            <person name="Jacobs-Sera D."/>
            <person name="Hendrix R.W."/>
            <person name="Hatfull G.F."/>
        </authorList>
    </citation>
    <scope>NUCLEOTIDE SEQUENCE [LARGE SCALE GENOMIC DNA]</scope>
    <source>
        <strain evidence="6 7">DSM 27710</strain>
    </source>
</reference>
<comment type="cofactor">
    <cofactor evidence="2">
        <name>Fe cation</name>
        <dbReference type="ChEBI" id="CHEBI:24875"/>
    </cofactor>
    <text evidence="2">Binds 1 Fe cation per subunit.</text>
</comment>
<sequence>MDENRRRFLAGSAAAAAFAVAGCQKSPVFLPRSGRRVERIQYGIPTSDGDGVRLTRVIGQPALRNLDPFLLLDRFHSDDPDAYIRGFPDHPHRGFETVTVMLEGRMRHRDSRGNHGVIGGGGAQWMTAGRGIIHSEMPEQEKGLMSGFQLWVNLPAREKMGPQFYQDLGPAQLAQGTLGRAGSRVSVISGELDGLVGPVRERPTQPLLFTAVLEDDRPFSIDTPEGHTAFVFVGSGGVEIGPDATPVPEGAIALLGSGRSLEVRSPSQRSEILVAAGKPLNEPIVQYGPFVMNTEAEIRQAFADYRAGVLDRG</sequence>
<name>A0A0K1PHL2_9BACT</name>
<keyword evidence="2" id="KW-0408">Iron</keyword>
<dbReference type="InterPro" id="IPR011051">
    <property type="entry name" value="RmlC_Cupin_sf"/>
</dbReference>
<dbReference type="Proteomes" id="UP000055590">
    <property type="component" value="Chromosome"/>
</dbReference>
<dbReference type="CDD" id="cd02247">
    <property type="entry name" value="cupin_pirin_C"/>
    <property type="match status" value="1"/>
</dbReference>
<feature type="binding site" evidence="2">
    <location>
        <position position="134"/>
    </location>
    <ligand>
        <name>Fe cation</name>
        <dbReference type="ChEBI" id="CHEBI:24875"/>
    </ligand>
</feature>
<feature type="binding site" evidence="2">
    <location>
        <position position="136"/>
    </location>
    <ligand>
        <name>Fe cation</name>
        <dbReference type="ChEBI" id="CHEBI:24875"/>
    </ligand>
</feature>
<dbReference type="InterPro" id="IPR006311">
    <property type="entry name" value="TAT_signal"/>
</dbReference>
<dbReference type="OrthoDB" id="9780903at2"/>
<evidence type="ECO:0000259" key="5">
    <source>
        <dbReference type="Pfam" id="PF05726"/>
    </source>
</evidence>
<dbReference type="PANTHER" id="PTHR13903:SF8">
    <property type="entry name" value="PIRIN"/>
    <property type="match status" value="1"/>
</dbReference>
<feature type="domain" description="Pirin N-terminal" evidence="4">
    <location>
        <begin position="52"/>
        <end position="152"/>
    </location>
</feature>
<comment type="similarity">
    <text evidence="1 3">Belongs to the pirin family.</text>
</comment>